<sequence length="178" mass="19346">MLLTVLLAEVPLAGVLLLRVPQLTAALRALVVSLFAPLAVSLFAPLVVSRLTALVVSPLVEMLAVQGAGRAVGLWGVVLLGLLTAVRAGRRLAPGVQTMRPVRWTTRTRRTTRVRRAARARRTARVRRTARARRTARVRWTARARGAARVRWLLRLCGIGLWRVVGGGCRRRGGTAGS</sequence>
<dbReference type="Proteomes" id="UP001501705">
    <property type="component" value="Unassembled WGS sequence"/>
</dbReference>
<protein>
    <submittedName>
        <fullName evidence="2">Uncharacterized protein</fullName>
    </submittedName>
</protein>
<reference evidence="3" key="1">
    <citation type="journal article" date="2019" name="Int. J. Syst. Evol. Microbiol.">
        <title>The Global Catalogue of Microorganisms (GCM) 10K type strain sequencing project: providing services to taxonomists for standard genome sequencing and annotation.</title>
        <authorList>
            <consortium name="The Broad Institute Genomics Platform"/>
            <consortium name="The Broad Institute Genome Sequencing Center for Infectious Disease"/>
            <person name="Wu L."/>
            <person name="Ma J."/>
        </authorList>
    </citation>
    <scope>NUCLEOTIDE SEQUENCE [LARGE SCALE GENOMIC DNA]</scope>
    <source>
        <strain evidence="3">JCM 15572</strain>
    </source>
</reference>
<proteinExistence type="predicted"/>
<name>A0ABP4PC20_9ACTN</name>
<dbReference type="RefSeq" id="WP_344234857.1">
    <property type="nucleotide sequence ID" value="NZ_BAAAPH010000011.1"/>
</dbReference>
<keyword evidence="1" id="KW-0472">Membrane</keyword>
<evidence type="ECO:0000313" key="2">
    <source>
        <dbReference type="EMBL" id="GAA1577428.1"/>
    </source>
</evidence>
<feature type="transmembrane region" description="Helical" evidence="1">
    <location>
        <begin position="36"/>
        <end position="60"/>
    </location>
</feature>
<dbReference type="EMBL" id="BAAAPH010000011">
    <property type="protein sequence ID" value="GAA1577428.1"/>
    <property type="molecule type" value="Genomic_DNA"/>
</dbReference>
<comment type="caution">
    <text evidence="2">The sequence shown here is derived from an EMBL/GenBank/DDBJ whole genome shotgun (WGS) entry which is preliminary data.</text>
</comment>
<keyword evidence="1" id="KW-1133">Transmembrane helix</keyword>
<keyword evidence="1" id="KW-0812">Transmembrane</keyword>
<gene>
    <name evidence="2" type="ORF">GCM10009804_37510</name>
</gene>
<accession>A0ABP4PC20</accession>
<evidence type="ECO:0000313" key="3">
    <source>
        <dbReference type="Proteomes" id="UP001501705"/>
    </source>
</evidence>
<feature type="transmembrane region" description="Helical" evidence="1">
    <location>
        <begin position="72"/>
        <end position="89"/>
    </location>
</feature>
<organism evidence="2 3">
    <name type="scientific">Kribbella hippodromi</name>
    <dbReference type="NCBI Taxonomy" id="434347"/>
    <lineage>
        <taxon>Bacteria</taxon>
        <taxon>Bacillati</taxon>
        <taxon>Actinomycetota</taxon>
        <taxon>Actinomycetes</taxon>
        <taxon>Propionibacteriales</taxon>
        <taxon>Kribbellaceae</taxon>
        <taxon>Kribbella</taxon>
    </lineage>
</organism>
<keyword evidence="3" id="KW-1185">Reference proteome</keyword>
<evidence type="ECO:0000256" key="1">
    <source>
        <dbReference type="SAM" id="Phobius"/>
    </source>
</evidence>